<dbReference type="PANTHER" id="PTHR43479:SF11">
    <property type="entry name" value="ACREF_ENVCD OPERON REPRESSOR-RELATED"/>
    <property type="match status" value="1"/>
</dbReference>
<dbReference type="EMBL" id="JAMPKK010000092">
    <property type="protein sequence ID" value="MEP0867878.1"/>
    <property type="molecule type" value="Genomic_DNA"/>
</dbReference>
<comment type="caution">
    <text evidence="4">The sequence shown here is derived from an EMBL/GenBank/DDBJ whole genome shotgun (WGS) entry which is preliminary data.</text>
</comment>
<feature type="domain" description="HTH tetR-type" evidence="3">
    <location>
        <begin position="8"/>
        <end position="68"/>
    </location>
</feature>
<reference evidence="4 5" key="1">
    <citation type="submission" date="2022-04" db="EMBL/GenBank/DDBJ databases">
        <title>Positive selection, recombination, and allopatry shape intraspecific diversity of widespread and dominant cyanobacteria.</title>
        <authorList>
            <person name="Wei J."/>
            <person name="Shu W."/>
            <person name="Hu C."/>
        </authorList>
    </citation>
    <scope>NUCLEOTIDE SEQUENCE [LARGE SCALE GENOMIC DNA]</scope>
    <source>
        <strain evidence="4 5">GB2-A5</strain>
    </source>
</reference>
<dbReference type="Gene3D" id="1.10.357.10">
    <property type="entry name" value="Tetracycline Repressor, domain 2"/>
    <property type="match status" value="1"/>
</dbReference>
<evidence type="ECO:0000256" key="1">
    <source>
        <dbReference type="ARBA" id="ARBA00023125"/>
    </source>
</evidence>
<keyword evidence="5" id="KW-1185">Reference proteome</keyword>
<dbReference type="Pfam" id="PF00440">
    <property type="entry name" value="TetR_N"/>
    <property type="match status" value="1"/>
</dbReference>
<evidence type="ECO:0000256" key="2">
    <source>
        <dbReference type="PROSITE-ProRule" id="PRU00335"/>
    </source>
</evidence>
<sequence length="187" mass="21926">MPKIVDHEQYRKELLHKCFDLFAQKGYASITTRQIAKELGVSTGTLYYYFPRKEDMFEQLVEEMSQEYLQIFASELKDGQSRSERFEALANFAVKYEDRLMKETFMMVDFSQQQGIEAVRNNAVLARIRQRNKQAFADFFRIPDPALADFVMIQLMGLMLARMEDNDIPIFEQVTLLGKMLITYLEG</sequence>
<protein>
    <submittedName>
        <fullName evidence="4">TetR/AcrR family transcriptional regulator</fullName>
    </submittedName>
</protein>
<accession>A0ABV0JWZ0</accession>
<dbReference type="SUPFAM" id="SSF46689">
    <property type="entry name" value="Homeodomain-like"/>
    <property type="match status" value="1"/>
</dbReference>
<feature type="DNA-binding region" description="H-T-H motif" evidence="2">
    <location>
        <begin position="31"/>
        <end position="50"/>
    </location>
</feature>
<evidence type="ECO:0000313" key="5">
    <source>
        <dbReference type="Proteomes" id="UP001442494"/>
    </source>
</evidence>
<dbReference type="Proteomes" id="UP001442494">
    <property type="component" value="Unassembled WGS sequence"/>
</dbReference>
<gene>
    <name evidence="4" type="ORF">NDI37_25895</name>
</gene>
<dbReference type="PROSITE" id="PS50977">
    <property type="entry name" value="HTH_TETR_2"/>
    <property type="match status" value="1"/>
</dbReference>
<name>A0ABV0JWZ0_9CYAN</name>
<evidence type="ECO:0000259" key="3">
    <source>
        <dbReference type="PROSITE" id="PS50977"/>
    </source>
</evidence>
<proteinExistence type="predicted"/>
<dbReference type="InterPro" id="IPR001647">
    <property type="entry name" value="HTH_TetR"/>
</dbReference>
<evidence type="ECO:0000313" key="4">
    <source>
        <dbReference type="EMBL" id="MEP0867878.1"/>
    </source>
</evidence>
<dbReference type="RefSeq" id="WP_190419963.1">
    <property type="nucleotide sequence ID" value="NZ_JAMPKK010000092.1"/>
</dbReference>
<organism evidence="4 5">
    <name type="scientific">Funiculus sociatus GB2-A5</name>
    <dbReference type="NCBI Taxonomy" id="2933946"/>
    <lineage>
        <taxon>Bacteria</taxon>
        <taxon>Bacillati</taxon>
        <taxon>Cyanobacteriota</taxon>
        <taxon>Cyanophyceae</taxon>
        <taxon>Coleofasciculales</taxon>
        <taxon>Coleofasciculaceae</taxon>
        <taxon>Funiculus</taxon>
    </lineage>
</organism>
<keyword evidence="1 2" id="KW-0238">DNA-binding</keyword>
<dbReference type="PRINTS" id="PR00455">
    <property type="entry name" value="HTHTETR"/>
</dbReference>
<dbReference type="InterPro" id="IPR009057">
    <property type="entry name" value="Homeodomain-like_sf"/>
</dbReference>
<dbReference type="InterPro" id="IPR050624">
    <property type="entry name" value="HTH-type_Tx_Regulator"/>
</dbReference>
<dbReference type="PANTHER" id="PTHR43479">
    <property type="entry name" value="ACREF/ENVCD OPERON REPRESSOR-RELATED"/>
    <property type="match status" value="1"/>
</dbReference>